<keyword evidence="3" id="KW-1185">Reference proteome</keyword>
<dbReference type="PROSITE" id="PS50887">
    <property type="entry name" value="GGDEF"/>
    <property type="match status" value="1"/>
</dbReference>
<evidence type="ECO:0000313" key="2">
    <source>
        <dbReference type="EMBL" id="MDQ0272121.1"/>
    </source>
</evidence>
<dbReference type="NCBIfam" id="TIGR00254">
    <property type="entry name" value="GGDEF"/>
    <property type="match status" value="1"/>
</dbReference>
<sequence>MKKKLEHQFILKLKSSLFNLIYTGQTLFRYEDFLFEMLKSIRELSGASDVTLYGRDEWKQEFFVECSTNASHDLLNLPKLVSFQEINMLMQEANKAQSRFNSRVPSMNEHGDMLFLMNNGFVEGCVILQYTQGKPSNLTDSMLNVLADECSKALVSVKGITLLKTEKKRFKKLFHVTKKFHASMQMDLLLSEIIVTLKEMYPSFTYFLLLSHDYESDIELPIKDLDYNDENIAAMQAYVTGVIQFEDEIADKRSILYAPLMGNQGVYGVLQVIAADTLLFPAKEVEFIKYLANTAGSALENAQLYQQSQQLISELQMINETSHRLNSDLRLTETIKFMSEQIIRSFQAEEVGFILFSQEKEIVSILKGSTDFFYKEEAIPYIEFADNKIGKDKEAIFIGDLHVPSSTDLEDFKSIMAVPMDQTGELKGLALVLHHIPYYFSFDSFKLLQSLIHHSTLAFKNSLLREELEKLVVTDHLTKLYSRSYLDDKVDVSMSEDQEGTFILIDIDNFKSINDRYGHQVGDTIIIQLADIISKNIRGSDIGSRWGGEEMAVYLPNVPSETGMRIANRLVKKVNNMTDPAVTISCGVAYWNNEYDDNYTSLFKRADEGLYQAKNTGKNKVVFKHHTNHH</sequence>
<dbReference type="InterPro" id="IPR043128">
    <property type="entry name" value="Rev_trsase/Diguanyl_cyclase"/>
</dbReference>
<evidence type="ECO:0000259" key="1">
    <source>
        <dbReference type="PROSITE" id="PS50887"/>
    </source>
</evidence>
<organism evidence="2 3">
    <name type="scientific">Cytobacillus purgationiresistens</name>
    <dbReference type="NCBI Taxonomy" id="863449"/>
    <lineage>
        <taxon>Bacteria</taxon>
        <taxon>Bacillati</taxon>
        <taxon>Bacillota</taxon>
        <taxon>Bacilli</taxon>
        <taxon>Bacillales</taxon>
        <taxon>Bacillaceae</taxon>
        <taxon>Cytobacillus</taxon>
    </lineage>
</organism>
<protein>
    <submittedName>
        <fullName evidence="2">Diguanylate cyclase (GGDEF)-like protein</fullName>
    </submittedName>
</protein>
<dbReference type="PANTHER" id="PTHR45138">
    <property type="entry name" value="REGULATORY COMPONENTS OF SENSORY TRANSDUCTION SYSTEM"/>
    <property type="match status" value="1"/>
</dbReference>
<dbReference type="InterPro" id="IPR029787">
    <property type="entry name" value="Nucleotide_cyclase"/>
</dbReference>
<dbReference type="InterPro" id="IPR050469">
    <property type="entry name" value="Diguanylate_Cyclase"/>
</dbReference>
<reference evidence="2 3" key="1">
    <citation type="submission" date="2023-07" db="EMBL/GenBank/DDBJ databases">
        <title>Genomic Encyclopedia of Type Strains, Phase IV (KMG-IV): sequencing the most valuable type-strain genomes for metagenomic binning, comparative biology and taxonomic classification.</title>
        <authorList>
            <person name="Goeker M."/>
        </authorList>
    </citation>
    <scope>NUCLEOTIDE SEQUENCE [LARGE SCALE GENOMIC DNA]</scope>
    <source>
        <strain evidence="2 3">DSM 23494</strain>
    </source>
</reference>
<dbReference type="InterPro" id="IPR029016">
    <property type="entry name" value="GAF-like_dom_sf"/>
</dbReference>
<proteinExistence type="predicted"/>
<name>A0ABU0AMZ7_9BACI</name>
<comment type="caution">
    <text evidence="2">The sequence shown here is derived from an EMBL/GenBank/DDBJ whole genome shotgun (WGS) entry which is preliminary data.</text>
</comment>
<dbReference type="CDD" id="cd01949">
    <property type="entry name" value="GGDEF"/>
    <property type="match status" value="1"/>
</dbReference>
<feature type="domain" description="GGDEF" evidence="1">
    <location>
        <begin position="498"/>
        <end position="626"/>
    </location>
</feature>
<gene>
    <name evidence="2" type="ORF">J2S17_004013</name>
</gene>
<dbReference type="EMBL" id="JAUSUB010000020">
    <property type="protein sequence ID" value="MDQ0272121.1"/>
    <property type="molecule type" value="Genomic_DNA"/>
</dbReference>
<dbReference type="Gene3D" id="3.30.450.40">
    <property type="match status" value="2"/>
</dbReference>
<dbReference type="Proteomes" id="UP001238088">
    <property type="component" value="Unassembled WGS sequence"/>
</dbReference>
<evidence type="ECO:0000313" key="3">
    <source>
        <dbReference type="Proteomes" id="UP001238088"/>
    </source>
</evidence>
<dbReference type="Pfam" id="PF00990">
    <property type="entry name" value="GGDEF"/>
    <property type="match status" value="1"/>
</dbReference>
<dbReference type="SUPFAM" id="SSF55781">
    <property type="entry name" value="GAF domain-like"/>
    <property type="match status" value="2"/>
</dbReference>
<dbReference type="SUPFAM" id="SSF55073">
    <property type="entry name" value="Nucleotide cyclase"/>
    <property type="match status" value="1"/>
</dbReference>
<accession>A0ABU0AMZ7</accession>
<dbReference type="Gene3D" id="3.30.70.270">
    <property type="match status" value="1"/>
</dbReference>
<dbReference type="SMART" id="SM00267">
    <property type="entry name" value="GGDEF"/>
    <property type="match status" value="1"/>
</dbReference>
<dbReference type="RefSeq" id="WP_307477433.1">
    <property type="nucleotide sequence ID" value="NZ_JAUSUB010000020.1"/>
</dbReference>
<dbReference type="PANTHER" id="PTHR45138:SF9">
    <property type="entry name" value="DIGUANYLATE CYCLASE DGCM-RELATED"/>
    <property type="match status" value="1"/>
</dbReference>
<dbReference type="InterPro" id="IPR000160">
    <property type="entry name" value="GGDEF_dom"/>
</dbReference>